<dbReference type="PANTHER" id="PTHR11706:SF33">
    <property type="entry name" value="NATURAL RESISTANCE-ASSOCIATED MACROPHAGE PROTEIN 2"/>
    <property type="match status" value="1"/>
</dbReference>
<dbReference type="InterPro" id="IPR001046">
    <property type="entry name" value="NRAMP_fam"/>
</dbReference>
<feature type="transmembrane region" description="Helical" evidence="6">
    <location>
        <begin position="21"/>
        <end position="37"/>
    </location>
</feature>
<evidence type="ECO:0000256" key="2">
    <source>
        <dbReference type="ARBA" id="ARBA00022448"/>
    </source>
</evidence>
<dbReference type="GO" id="GO:0034755">
    <property type="term" value="P:iron ion transmembrane transport"/>
    <property type="evidence" value="ECO:0007669"/>
    <property type="project" value="TreeGrafter"/>
</dbReference>
<protein>
    <submittedName>
        <fullName evidence="7">Mg2+/Co2+ transporter</fullName>
    </submittedName>
</protein>
<proteinExistence type="predicted"/>
<feature type="transmembrane region" description="Helical" evidence="6">
    <location>
        <begin position="197"/>
        <end position="216"/>
    </location>
</feature>
<keyword evidence="4 6" id="KW-1133">Transmembrane helix</keyword>
<feature type="transmembrane region" description="Helical" evidence="6">
    <location>
        <begin position="245"/>
        <end position="268"/>
    </location>
</feature>
<dbReference type="GO" id="GO:0005384">
    <property type="term" value="F:manganese ion transmembrane transporter activity"/>
    <property type="evidence" value="ECO:0007669"/>
    <property type="project" value="TreeGrafter"/>
</dbReference>
<dbReference type="RefSeq" id="WP_120195142.1">
    <property type="nucleotide sequence ID" value="NZ_MCIA01000001.1"/>
</dbReference>
<evidence type="ECO:0000256" key="6">
    <source>
        <dbReference type="SAM" id="Phobius"/>
    </source>
</evidence>
<feature type="transmembrane region" description="Helical" evidence="6">
    <location>
        <begin position="159"/>
        <end position="177"/>
    </location>
</feature>
<dbReference type="AlphaFoldDB" id="A0A419TCJ6"/>
<evidence type="ECO:0000256" key="4">
    <source>
        <dbReference type="ARBA" id="ARBA00022989"/>
    </source>
</evidence>
<dbReference type="EMBL" id="MCIA01000001">
    <property type="protein sequence ID" value="RKD35203.1"/>
    <property type="molecule type" value="Genomic_DNA"/>
</dbReference>
<keyword evidence="2" id="KW-0813">Transport</keyword>
<dbReference type="NCBIfam" id="NF037982">
    <property type="entry name" value="Nramp_1"/>
    <property type="match status" value="1"/>
</dbReference>
<evidence type="ECO:0000256" key="3">
    <source>
        <dbReference type="ARBA" id="ARBA00022692"/>
    </source>
</evidence>
<comment type="caution">
    <text evidence="7">The sequence shown here is derived from an EMBL/GenBank/DDBJ whole genome shotgun (WGS) entry which is preliminary data.</text>
</comment>
<gene>
    <name evidence="7" type="ORF">BET01_02345</name>
</gene>
<dbReference type="PANTHER" id="PTHR11706">
    <property type="entry name" value="SOLUTE CARRIER PROTEIN FAMILY 11 MEMBER"/>
    <property type="match status" value="1"/>
</dbReference>
<feature type="transmembrane region" description="Helical" evidence="6">
    <location>
        <begin position="57"/>
        <end position="79"/>
    </location>
</feature>
<evidence type="ECO:0000256" key="1">
    <source>
        <dbReference type="ARBA" id="ARBA00004141"/>
    </source>
</evidence>
<keyword evidence="8" id="KW-1185">Reference proteome</keyword>
<feature type="transmembrane region" description="Helical" evidence="6">
    <location>
        <begin position="400"/>
        <end position="419"/>
    </location>
</feature>
<comment type="subcellular location">
    <subcellularLocation>
        <location evidence="1">Membrane</location>
        <topology evidence="1">Multi-pass membrane protein</topology>
    </subcellularLocation>
</comment>
<feature type="transmembrane region" description="Helical" evidence="6">
    <location>
        <begin position="359"/>
        <end position="380"/>
    </location>
</feature>
<dbReference type="Proteomes" id="UP000284277">
    <property type="component" value="Unassembled WGS sequence"/>
</dbReference>
<reference evidence="7 8" key="1">
    <citation type="submission" date="2016-08" db="EMBL/GenBank/DDBJ databases">
        <title>A new outlook on sporulation: Clostridium algidixylanolyticum.</title>
        <authorList>
            <person name="Poppleton D.I."/>
            <person name="Gribaldo S."/>
        </authorList>
    </citation>
    <scope>NUCLEOTIDE SEQUENCE [LARGE SCALE GENOMIC DNA]</scope>
    <source>
        <strain evidence="7 8">SPL73</strain>
    </source>
</reference>
<keyword evidence="3 6" id="KW-0812">Transmembrane</keyword>
<dbReference type="Pfam" id="PF01566">
    <property type="entry name" value="Nramp"/>
    <property type="match status" value="1"/>
</dbReference>
<evidence type="ECO:0000256" key="5">
    <source>
        <dbReference type="ARBA" id="ARBA00023136"/>
    </source>
</evidence>
<dbReference type="OrthoDB" id="9787548at2"/>
<dbReference type="GO" id="GO:0015086">
    <property type="term" value="F:cadmium ion transmembrane transporter activity"/>
    <property type="evidence" value="ECO:0007669"/>
    <property type="project" value="TreeGrafter"/>
</dbReference>
<feature type="transmembrane region" description="Helical" evidence="6">
    <location>
        <begin position="293"/>
        <end position="323"/>
    </location>
</feature>
<dbReference type="GO" id="GO:0005886">
    <property type="term" value="C:plasma membrane"/>
    <property type="evidence" value="ECO:0007669"/>
    <property type="project" value="TreeGrafter"/>
</dbReference>
<evidence type="ECO:0000313" key="8">
    <source>
        <dbReference type="Proteomes" id="UP000284277"/>
    </source>
</evidence>
<evidence type="ECO:0000313" key="7">
    <source>
        <dbReference type="EMBL" id="RKD35203.1"/>
    </source>
</evidence>
<feature type="transmembrane region" description="Helical" evidence="6">
    <location>
        <begin position="335"/>
        <end position="353"/>
    </location>
</feature>
<keyword evidence="5 6" id="KW-0472">Membrane</keyword>
<accession>A0A419TCJ6</accession>
<dbReference type="PRINTS" id="PR00447">
    <property type="entry name" value="NATRESASSCMP"/>
</dbReference>
<organism evidence="7 8">
    <name type="scientific">Lacrimispora algidixylanolytica</name>
    <dbReference type="NCBI Taxonomy" id="94868"/>
    <lineage>
        <taxon>Bacteria</taxon>
        <taxon>Bacillati</taxon>
        <taxon>Bacillota</taxon>
        <taxon>Clostridia</taxon>
        <taxon>Lachnospirales</taxon>
        <taxon>Lachnospiraceae</taxon>
        <taxon>Lacrimispora</taxon>
    </lineage>
</organism>
<feature type="transmembrane region" description="Helical" evidence="6">
    <location>
        <begin position="130"/>
        <end position="147"/>
    </location>
</feature>
<name>A0A419TCJ6_9FIRM</name>
<feature type="transmembrane region" description="Helical" evidence="6">
    <location>
        <begin position="100"/>
        <end position="124"/>
    </location>
</feature>
<sequence length="421" mass="45951">MENTNRKENRKGHNPQLGLKELLHYVGPGLLVTVGFIDPGNWASNIAAGSEYGYKLLWMVTLSTIMLIILQHNVAHLGIVTGDCLAESANKNLKPWLSKIVLSTAVLAAISTALAEILGGAIALNLLFKIPVKLASVMILVLILWMLFTNSYQKLEKWIIGFVSIIGLSFIYELSLVHVDFNHAVAGWTTIDIPQGSMLIIMSVLGAVVMPHNLFLHSEIIQSRQWNLEDESVKKLQLKYEFADTLFSMLIGWAINSAMIILAATTFFNKGIHITELGQAATMLEPLAGKGAALIFAGALLFSGIASTTTAGMAGGSIIAGMFDEPYDPKDPHTKFGVIGILVSATLLIFLITDPLKGLIYSQMFLSIQLPITVFLQIYLTSSERVMGKYKNSLKHKMALILIGIILTILNIMLLVSMIKG</sequence>